<proteinExistence type="predicted"/>
<protein>
    <submittedName>
        <fullName evidence="1">Uncharacterized protein</fullName>
    </submittedName>
</protein>
<name>A0ABR9CVA6_9GAMM</name>
<dbReference type="EMBL" id="JACXSS010000001">
    <property type="protein sequence ID" value="MBD9354785.1"/>
    <property type="molecule type" value="Genomic_DNA"/>
</dbReference>
<comment type="caution">
    <text evidence="1">The sequence shown here is derived from an EMBL/GenBank/DDBJ whole genome shotgun (WGS) entry which is preliminary data.</text>
</comment>
<accession>A0ABR9CVA6</accession>
<organism evidence="1 2">
    <name type="scientific">Methylomonas albis</name>
    <dbReference type="NCBI Taxonomy" id="1854563"/>
    <lineage>
        <taxon>Bacteria</taxon>
        <taxon>Pseudomonadati</taxon>
        <taxon>Pseudomonadota</taxon>
        <taxon>Gammaproteobacteria</taxon>
        <taxon>Methylococcales</taxon>
        <taxon>Methylococcaceae</taxon>
        <taxon>Methylomonas</taxon>
    </lineage>
</organism>
<dbReference type="Proteomes" id="UP000652176">
    <property type="component" value="Unassembled WGS sequence"/>
</dbReference>
<gene>
    <name evidence="1" type="ORF">IE877_02595</name>
</gene>
<evidence type="ECO:0000313" key="2">
    <source>
        <dbReference type="Proteomes" id="UP000652176"/>
    </source>
</evidence>
<dbReference type="RefSeq" id="WP_192372960.1">
    <property type="nucleotide sequence ID" value="NZ_CAJHIV010000001.1"/>
</dbReference>
<reference evidence="1 2" key="1">
    <citation type="submission" date="2020-09" db="EMBL/GenBank/DDBJ databases">
        <title>Methylomonas albis sp. nov. and Methylomonas fluvii sp. nov.: Two cold-adapted methanotrophs from the River Elbe and an amended description of Methylovulum psychrotolerans strain Eb1.</title>
        <authorList>
            <person name="Bussmann I.K."/>
            <person name="Klings K.-W."/>
            <person name="Warnstedt J."/>
            <person name="Hoppert M."/>
            <person name="Saborowski A."/>
            <person name="Horn F."/>
            <person name="Liebner S."/>
        </authorList>
    </citation>
    <scope>NUCLEOTIDE SEQUENCE [LARGE SCALE GENOMIC DNA]</scope>
    <source>
        <strain evidence="1 2">EbA</strain>
    </source>
</reference>
<evidence type="ECO:0000313" key="1">
    <source>
        <dbReference type="EMBL" id="MBD9354785.1"/>
    </source>
</evidence>
<sequence length="58" mass="6194">MKTPLNQPQPAELQALHQLFQAGQAPFTEVRAQTLAAAFPKSLPVLNLLGINQQGVGT</sequence>
<keyword evidence="2" id="KW-1185">Reference proteome</keyword>